<dbReference type="GO" id="GO:0005737">
    <property type="term" value="C:cytoplasm"/>
    <property type="evidence" value="ECO:0007669"/>
    <property type="project" value="UniProtKB-SubCell"/>
</dbReference>
<dbReference type="PANTHER" id="PTHR42872:SF6">
    <property type="entry name" value="PROTEIN-GLUTAMATE METHYLESTERASE_PROTEIN-GLUTAMINE GLUTAMINASE"/>
    <property type="match status" value="1"/>
</dbReference>
<evidence type="ECO:0000259" key="10">
    <source>
        <dbReference type="PROSITE" id="PS50122"/>
    </source>
</evidence>
<accession>A0A2R5F8X0</accession>
<reference evidence="11 12" key="1">
    <citation type="journal article" date="2018" name="Environ. Microbiol.">
        <title>Isolation and genomic characterization of Novimethylophilus kurashikiensis gen. nov. sp. nov., a new lanthanide-dependent methylotrophic species of Methylophilaceae.</title>
        <authorList>
            <person name="Lv H."/>
            <person name="Sahin N."/>
            <person name="Tani A."/>
        </authorList>
    </citation>
    <scope>NUCLEOTIDE SEQUENCE [LARGE SCALE GENOMIC DNA]</scope>
    <source>
        <strain evidence="11 12">La2-4</strain>
    </source>
</reference>
<dbReference type="NCBIfam" id="NF009206">
    <property type="entry name" value="PRK12555.1"/>
    <property type="match status" value="1"/>
</dbReference>
<feature type="domain" description="Response regulatory" evidence="9">
    <location>
        <begin position="5"/>
        <end position="122"/>
    </location>
</feature>
<dbReference type="SUPFAM" id="SSF52172">
    <property type="entry name" value="CheY-like"/>
    <property type="match status" value="1"/>
</dbReference>
<evidence type="ECO:0000256" key="1">
    <source>
        <dbReference type="ARBA" id="ARBA00022490"/>
    </source>
</evidence>
<dbReference type="EC" id="3.5.1.44" evidence="6"/>
<evidence type="ECO:0000313" key="11">
    <source>
        <dbReference type="EMBL" id="GBG14676.1"/>
    </source>
</evidence>
<comment type="domain">
    <text evidence="6">Contains a C-terminal catalytic domain, and an N-terminal region which modulates catalytic activity.</text>
</comment>
<evidence type="ECO:0000256" key="5">
    <source>
        <dbReference type="ARBA" id="ARBA00048267"/>
    </source>
</evidence>
<dbReference type="GO" id="GO:0008984">
    <property type="term" value="F:protein-glutamate methylesterase activity"/>
    <property type="evidence" value="ECO:0007669"/>
    <property type="project" value="UniProtKB-UniRule"/>
</dbReference>
<dbReference type="NCBIfam" id="NF001965">
    <property type="entry name" value="PRK00742.1"/>
    <property type="match status" value="1"/>
</dbReference>
<dbReference type="PROSITE" id="PS50110">
    <property type="entry name" value="RESPONSE_REGULATORY"/>
    <property type="match status" value="1"/>
</dbReference>
<dbReference type="GO" id="GO:0006935">
    <property type="term" value="P:chemotaxis"/>
    <property type="evidence" value="ECO:0007669"/>
    <property type="project" value="UniProtKB-UniRule"/>
</dbReference>
<feature type="modified residue" description="4-aspartylphosphate" evidence="6 8">
    <location>
        <position position="56"/>
    </location>
</feature>
<protein>
    <recommendedName>
        <fullName evidence="6">Protein-glutamate methylesterase/protein-glutamine glutaminase</fullName>
        <ecNumber evidence="6">3.1.1.61</ecNumber>
        <ecNumber evidence="6">3.5.1.44</ecNumber>
    </recommendedName>
</protein>
<keyword evidence="3 6" id="KW-0597">Phosphoprotein</keyword>
<evidence type="ECO:0000256" key="6">
    <source>
        <dbReference type="HAMAP-Rule" id="MF_00099"/>
    </source>
</evidence>
<evidence type="ECO:0000259" key="9">
    <source>
        <dbReference type="PROSITE" id="PS50110"/>
    </source>
</evidence>
<name>A0A2R5F8X0_9PROT</name>
<dbReference type="PIRSF" id="PIRSF000876">
    <property type="entry name" value="RR_chemtxs_CheB"/>
    <property type="match status" value="1"/>
</dbReference>
<keyword evidence="2 6" id="KW-0145">Chemotaxis</keyword>
<organism evidence="11 12">
    <name type="scientific">Novimethylophilus kurashikiensis</name>
    <dbReference type="NCBI Taxonomy" id="1825523"/>
    <lineage>
        <taxon>Bacteria</taxon>
        <taxon>Pseudomonadati</taxon>
        <taxon>Pseudomonadota</taxon>
        <taxon>Betaproteobacteria</taxon>
        <taxon>Nitrosomonadales</taxon>
        <taxon>Methylophilaceae</taxon>
        <taxon>Novimethylophilus</taxon>
    </lineage>
</organism>
<dbReference type="PROSITE" id="PS50122">
    <property type="entry name" value="CHEB"/>
    <property type="match status" value="1"/>
</dbReference>
<dbReference type="OrthoDB" id="9793421at2"/>
<gene>
    <name evidence="6 11" type="primary">cheB</name>
    <name evidence="11" type="ORF">NMK_2276</name>
</gene>
<keyword evidence="4 6" id="KW-0378">Hydrolase</keyword>
<dbReference type="Pfam" id="PF01339">
    <property type="entry name" value="CheB_methylest"/>
    <property type="match status" value="1"/>
</dbReference>
<keyword evidence="12" id="KW-1185">Reference proteome</keyword>
<comment type="catalytic activity">
    <reaction evidence="5 6">
        <text>[protein]-L-glutamate 5-O-methyl ester + H2O = L-glutamyl-[protein] + methanol + H(+)</text>
        <dbReference type="Rhea" id="RHEA:23236"/>
        <dbReference type="Rhea" id="RHEA-COMP:10208"/>
        <dbReference type="Rhea" id="RHEA-COMP:10311"/>
        <dbReference type="ChEBI" id="CHEBI:15377"/>
        <dbReference type="ChEBI" id="CHEBI:15378"/>
        <dbReference type="ChEBI" id="CHEBI:17790"/>
        <dbReference type="ChEBI" id="CHEBI:29973"/>
        <dbReference type="ChEBI" id="CHEBI:82795"/>
        <dbReference type="EC" id="3.1.1.61"/>
    </reaction>
</comment>
<evidence type="ECO:0000256" key="4">
    <source>
        <dbReference type="ARBA" id="ARBA00022801"/>
    </source>
</evidence>
<dbReference type="GO" id="GO:0050568">
    <property type="term" value="F:protein-glutamine glutaminase activity"/>
    <property type="evidence" value="ECO:0007669"/>
    <property type="project" value="UniProtKB-UniRule"/>
</dbReference>
<dbReference type="CDD" id="cd17541">
    <property type="entry name" value="REC_CheB-like"/>
    <property type="match status" value="1"/>
</dbReference>
<dbReference type="EC" id="3.1.1.61" evidence="6"/>
<dbReference type="InterPro" id="IPR008248">
    <property type="entry name" value="CheB-like"/>
</dbReference>
<evidence type="ECO:0000256" key="3">
    <source>
        <dbReference type="ARBA" id="ARBA00022553"/>
    </source>
</evidence>
<dbReference type="InterPro" id="IPR001789">
    <property type="entry name" value="Sig_transdc_resp-reg_receiver"/>
</dbReference>
<proteinExistence type="inferred from homology"/>
<dbReference type="InterPro" id="IPR000673">
    <property type="entry name" value="Sig_transdc_resp-reg_Me-estase"/>
</dbReference>
<dbReference type="Pfam" id="PF00072">
    <property type="entry name" value="Response_reg"/>
    <property type="match status" value="1"/>
</dbReference>
<dbReference type="GO" id="GO:0000156">
    <property type="term" value="F:phosphorelay response regulator activity"/>
    <property type="evidence" value="ECO:0007669"/>
    <property type="project" value="InterPro"/>
</dbReference>
<evidence type="ECO:0000256" key="2">
    <source>
        <dbReference type="ARBA" id="ARBA00022500"/>
    </source>
</evidence>
<keyword evidence="1 6" id="KW-0963">Cytoplasm</keyword>
<comment type="catalytic activity">
    <reaction evidence="6">
        <text>L-glutaminyl-[protein] + H2O = L-glutamyl-[protein] + NH4(+)</text>
        <dbReference type="Rhea" id="RHEA:16441"/>
        <dbReference type="Rhea" id="RHEA-COMP:10207"/>
        <dbReference type="Rhea" id="RHEA-COMP:10208"/>
        <dbReference type="ChEBI" id="CHEBI:15377"/>
        <dbReference type="ChEBI" id="CHEBI:28938"/>
        <dbReference type="ChEBI" id="CHEBI:29973"/>
        <dbReference type="ChEBI" id="CHEBI:30011"/>
        <dbReference type="EC" id="3.5.1.44"/>
    </reaction>
</comment>
<dbReference type="SMART" id="SM00448">
    <property type="entry name" value="REC"/>
    <property type="match status" value="1"/>
</dbReference>
<dbReference type="Proteomes" id="UP000245081">
    <property type="component" value="Unassembled WGS sequence"/>
</dbReference>
<feature type="active site" evidence="6 7">
    <location>
        <position position="293"/>
    </location>
</feature>
<comment type="function">
    <text evidence="6">Involved in chemotaxis. Part of a chemotaxis signal transduction system that modulates chemotaxis in response to various stimuli. Catalyzes the demethylation of specific methylglutamate residues introduced into the chemoreceptors (methyl-accepting chemotaxis proteins or MCP) by CheR. Also mediates the irreversible deamidation of specific glutamine residues to glutamic acid.</text>
</comment>
<evidence type="ECO:0000256" key="8">
    <source>
        <dbReference type="PROSITE-ProRule" id="PRU00169"/>
    </source>
</evidence>
<evidence type="ECO:0000313" key="12">
    <source>
        <dbReference type="Proteomes" id="UP000245081"/>
    </source>
</evidence>
<dbReference type="Gene3D" id="3.40.50.2300">
    <property type="match status" value="1"/>
</dbReference>
<feature type="active site" evidence="6 7">
    <location>
        <position position="171"/>
    </location>
</feature>
<dbReference type="SUPFAM" id="SSF52738">
    <property type="entry name" value="Methylesterase CheB, C-terminal domain"/>
    <property type="match status" value="1"/>
</dbReference>
<dbReference type="CDD" id="cd16432">
    <property type="entry name" value="CheB_Rec"/>
    <property type="match status" value="1"/>
</dbReference>
<dbReference type="Gene3D" id="3.40.50.180">
    <property type="entry name" value="Methylesterase CheB, C-terminal domain"/>
    <property type="match status" value="1"/>
</dbReference>
<sequence>MKKIRVIVVDDSAVMRAMLKNIIASHPYLQVVDAVPDPLAARESIRELDPDVVTLDVEMPHMDGLDFLERLMRLRPTPVLMVSTLTASGSETAMQALELGAVDVIAKPGSYPGQSVTEYGDILAEKIRVAAKARLHRRTVRPQAGHKGGTIPPMLNNPTLTQGKVLVFGASTGGTEALKDVLVQMPADAPGIVIAQHMPEGFTRSFAMRLDTLCRIKVKEAEHGEPILPGHAYIAPGHSHLLVGRHGGKFVCELSQADPVNRHRPSVDVLFHSAATQLGKQAVGVILTGMGKDGALGLKAMHDAGAYTFAQDEASCVVFGMPREAIAQGGVDEIVPLERMTEKILARLQHTAMKSSKAESAR</sequence>
<feature type="active site" evidence="6 7">
    <location>
        <position position="197"/>
    </location>
</feature>
<dbReference type="HAMAP" id="MF_00099">
    <property type="entry name" value="CheB_chemtxs"/>
    <property type="match status" value="1"/>
</dbReference>
<dbReference type="InterPro" id="IPR035909">
    <property type="entry name" value="CheB_C"/>
</dbReference>
<comment type="PTM">
    <text evidence="6">Phosphorylated by CheA. Phosphorylation of the N-terminal regulatory domain activates the methylesterase activity.</text>
</comment>
<evidence type="ECO:0000256" key="7">
    <source>
        <dbReference type="PROSITE-ProRule" id="PRU00050"/>
    </source>
</evidence>
<comment type="caution">
    <text evidence="11">The sequence shown here is derived from an EMBL/GenBank/DDBJ whole genome shotgun (WGS) entry which is preliminary data.</text>
</comment>
<dbReference type="InterPro" id="IPR011006">
    <property type="entry name" value="CheY-like_superfamily"/>
</dbReference>
<dbReference type="EMBL" id="BDOQ01000009">
    <property type="protein sequence ID" value="GBG14676.1"/>
    <property type="molecule type" value="Genomic_DNA"/>
</dbReference>
<feature type="domain" description="CheB-type methylesterase" evidence="10">
    <location>
        <begin position="159"/>
        <end position="351"/>
    </location>
</feature>
<comment type="subcellular location">
    <subcellularLocation>
        <location evidence="6">Cytoplasm</location>
    </subcellularLocation>
</comment>
<comment type="similarity">
    <text evidence="6">Belongs to the CheB family.</text>
</comment>
<dbReference type="PANTHER" id="PTHR42872">
    <property type="entry name" value="PROTEIN-GLUTAMATE METHYLESTERASE/PROTEIN-GLUTAMINE GLUTAMINASE"/>
    <property type="match status" value="1"/>
</dbReference>
<dbReference type="RefSeq" id="WP_109015862.1">
    <property type="nucleotide sequence ID" value="NZ_BDOQ01000009.1"/>
</dbReference>
<dbReference type="AlphaFoldDB" id="A0A2R5F8X0"/>